<dbReference type="EMBL" id="KB306508">
    <property type="protein sequence ID" value="ELT99765.1"/>
    <property type="molecule type" value="Genomic_DNA"/>
</dbReference>
<name>R7U9F1_CAPTE</name>
<reference evidence="3" key="1">
    <citation type="submission" date="2012-12" db="EMBL/GenBank/DDBJ databases">
        <authorList>
            <person name="Hellsten U."/>
            <person name="Grimwood J."/>
            <person name="Chapman J.A."/>
            <person name="Shapiro H."/>
            <person name="Aerts A."/>
            <person name="Otillar R.P."/>
            <person name="Terry A.Y."/>
            <person name="Boore J.L."/>
            <person name="Simakov O."/>
            <person name="Marletaz F."/>
            <person name="Cho S.-J."/>
            <person name="Edsinger-Gonzales E."/>
            <person name="Havlak P."/>
            <person name="Kuo D.-H."/>
            <person name="Larsson T."/>
            <person name="Lv J."/>
            <person name="Arendt D."/>
            <person name="Savage R."/>
            <person name="Osoegawa K."/>
            <person name="de Jong P."/>
            <person name="Lindberg D.R."/>
            <person name="Seaver E.C."/>
            <person name="Weisblat D.A."/>
            <person name="Putnam N.H."/>
            <person name="Grigoriev I.V."/>
            <person name="Rokhsar D.S."/>
        </authorList>
    </citation>
    <scope>NUCLEOTIDE SEQUENCE</scope>
    <source>
        <strain evidence="3">I ESC-2004</strain>
    </source>
</reference>
<dbReference type="HOGENOM" id="CLU_146706_0_0_1"/>
<proteinExistence type="predicted"/>
<evidence type="ECO:0000313" key="2">
    <source>
        <dbReference type="EnsemblMetazoa" id="CapteP111554"/>
    </source>
</evidence>
<accession>R7U9F1</accession>
<dbReference type="Pfam" id="PF10772">
    <property type="entry name" value="Phage_HP1_Orf24"/>
    <property type="match status" value="1"/>
</dbReference>
<dbReference type="EnsemblMetazoa" id="CapteT111554">
    <property type="protein sequence ID" value="CapteP111554"/>
    <property type="gene ID" value="CapteG111554"/>
</dbReference>
<gene>
    <name evidence="1" type="ORF">CAPTEDRAFT_111554</name>
</gene>
<dbReference type="AlphaFoldDB" id="R7U9F1"/>
<dbReference type="OMA" id="FVHINGV"/>
<dbReference type="InterPro" id="IPR019708">
    <property type="entry name" value="Phage_HP1_Orf24"/>
</dbReference>
<reference evidence="1 3" key="2">
    <citation type="journal article" date="2013" name="Nature">
        <title>Insights into bilaterian evolution from three spiralian genomes.</title>
        <authorList>
            <person name="Simakov O."/>
            <person name="Marletaz F."/>
            <person name="Cho S.J."/>
            <person name="Edsinger-Gonzales E."/>
            <person name="Havlak P."/>
            <person name="Hellsten U."/>
            <person name="Kuo D.H."/>
            <person name="Larsson T."/>
            <person name="Lv J."/>
            <person name="Arendt D."/>
            <person name="Savage R."/>
            <person name="Osoegawa K."/>
            <person name="de Jong P."/>
            <person name="Grimwood J."/>
            <person name="Chapman J.A."/>
            <person name="Shapiro H."/>
            <person name="Aerts A."/>
            <person name="Otillar R.P."/>
            <person name="Terry A.Y."/>
            <person name="Boore J.L."/>
            <person name="Grigoriev I.V."/>
            <person name="Lindberg D.R."/>
            <person name="Seaver E.C."/>
            <person name="Weisblat D.A."/>
            <person name="Putnam N.H."/>
            <person name="Rokhsar D.S."/>
        </authorList>
    </citation>
    <scope>NUCLEOTIDE SEQUENCE</scope>
    <source>
        <strain evidence="1 3">I ESC-2004</strain>
    </source>
</reference>
<evidence type="ECO:0000313" key="3">
    <source>
        <dbReference type="Proteomes" id="UP000014760"/>
    </source>
</evidence>
<organism evidence="1">
    <name type="scientific">Capitella teleta</name>
    <name type="common">Polychaete worm</name>
    <dbReference type="NCBI Taxonomy" id="283909"/>
    <lineage>
        <taxon>Eukaryota</taxon>
        <taxon>Metazoa</taxon>
        <taxon>Spiralia</taxon>
        <taxon>Lophotrochozoa</taxon>
        <taxon>Annelida</taxon>
        <taxon>Polychaeta</taxon>
        <taxon>Sedentaria</taxon>
        <taxon>Scolecida</taxon>
        <taxon>Capitellidae</taxon>
        <taxon>Capitella</taxon>
    </lineage>
</organism>
<dbReference type="EMBL" id="AMQN01026385">
    <property type="status" value="NOT_ANNOTATED_CDS"/>
    <property type="molecule type" value="Genomic_DNA"/>
</dbReference>
<evidence type="ECO:0000313" key="1">
    <source>
        <dbReference type="EMBL" id="ELT99765.1"/>
    </source>
</evidence>
<keyword evidence="3" id="KW-1185">Reference proteome</keyword>
<protein>
    <submittedName>
        <fullName evidence="1 2">Uncharacterized protein</fullName>
    </submittedName>
</protein>
<dbReference type="Proteomes" id="UP000014760">
    <property type="component" value="Unassembled WGS sequence"/>
</dbReference>
<reference evidence="2" key="3">
    <citation type="submission" date="2015-06" db="UniProtKB">
        <authorList>
            <consortium name="EnsemblMetazoa"/>
        </authorList>
    </citation>
    <scope>IDENTIFICATION</scope>
</reference>
<sequence length="150" mass="16305">MRISGKSFTIHLDDLLVFVNTMTADIEDSRAAVKDRGIPNGYVDGEVACTGEIEVDAANLKLIMDAANRAGSFRDLEPFDINTYADTGKESMKVELFGCLLKIAGLLDIDSAGGEKHATTLPFEVTSPDFVKINDTPYLSRTDTDDLRVA</sequence>